<dbReference type="PANTHER" id="PTHR35377">
    <property type="entry name" value="ANTITOXIN VAPB49-RELATED-RELATED"/>
    <property type="match status" value="1"/>
</dbReference>
<protein>
    <recommendedName>
        <fullName evidence="2">Antitoxin</fullName>
    </recommendedName>
</protein>
<dbReference type="EMBL" id="JAKGSG010000035">
    <property type="protein sequence ID" value="MCF4121936.1"/>
    <property type="molecule type" value="Genomic_DNA"/>
</dbReference>
<dbReference type="InterPro" id="IPR051416">
    <property type="entry name" value="phD-YefM_TA_antitoxins"/>
</dbReference>
<evidence type="ECO:0000313" key="4">
    <source>
        <dbReference type="Proteomes" id="UP001165405"/>
    </source>
</evidence>
<evidence type="ECO:0000313" key="3">
    <source>
        <dbReference type="EMBL" id="MCF4121936.1"/>
    </source>
</evidence>
<dbReference type="SUPFAM" id="SSF143120">
    <property type="entry name" value="YefM-like"/>
    <property type="match status" value="1"/>
</dbReference>
<sequence>MTVLGIRALKQNASAVVAQAAAGETITITDRGRPVALLVPIPDDPLERLVAAARRRGTMRGLGELPPSRPDRTGGPTATEILLAMRDEERY</sequence>
<dbReference type="AlphaFoldDB" id="A0AA41U7T4"/>
<dbReference type="NCBIfam" id="TIGR01552">
    <property type="entry name" value="phd_fam"/>
    <property type="match status" value="1"/>
</dbReference>
<dbReference type="Pfam" id="PF02604">
    <property type="entry name" value="PhdYeFM_antitox"/>
    <property type="match status" value="1"/>
</dbReference>
<name>A0AA41U7T4_9MICO</name>
<dbReference type="Gene3D" id="3.40.1620.10">
    <property type="entry name" value="YefM-like domain"/>
    <property type="match status" value="1"/>
</dbReference>
<evidence type="ECO:0000256" key="2">
    <source>
        <dbReference type="RuleBase" id="RU362080"/>
    </source>
</evidence>
<dbReference type="Proteomes" id="UP001165405">
    <property type="component" value="Unassembled WGS sequence"/>
</dbReference>
<dbReference type="InterPro" id="IPR006442">
    <property type="entry name" value="Antitoxin_Phd/YefM"/>
</dbReference>
<accession>A0AA41U7T4</accession>
<gene>
    <name evidence="3" type="ORF">L1785_13210</name>
</gene>
<comment type="function">
    <text evidence="2">Antitoxin component of a type II toxin-antitoxin (TA) system.</text>
</comment>
<comment type="similarity">
    <text evidence="1 2">Belongs to the phD/YefM antitoxin family.</text>
</comment>
<evidence type="ECO:0000256" key="1">
    <source>
        <dbReference type="ARBA" id="ARBA00009981"/>
    </source>
</evidence>
<organism evidence="3 4">
    <name type="scientific">Antribacter soli</name>
    <dbReference type="NCBI Taxonomy" id="2910976"/>
    <lineage>
        <taxon>Bacteria</taxon>
        <taxon>Bacillati</taxon>
        <taxon>Actinomycetota</taxon>
        <taxon>Actinomycetes</taxon>
        <taxon>Micrococcales</taxon>
        <taxon>Promicromonosporaceae</taxon>
        <taxon>Antribacter</taxon>
    </lineage>
</organism>
<dbReference type="InterPro" id="IPR036165">
    <property type="entry name" value="YefM-like_sf"/>
</dbReference>
<dbReference type="PANTHER" id="PTHR35377:SF5">
    <property type="entry name" value="ANTITOXIN VAPB46"/>
    <property type="match status" value="1"/>
</dbReference>
<proteinExistence type="inferred from homology"/>
<comment type="caution">
    <text evidence="3">The sequence shown here is derived from an EMBL/GenBank/DDBJ whole genome shotgun (WGS) entry which is preliminary data.</text>
</comment>
<keyword evidence="4" id="KW-1185">Reference proteome</keyword>
<dbReference type="GO" id="GO:0097351">
    <property type="term" value="F:toxin sequestering activity"/>
    <property type="evidence" value="ECO:0007669"/>
    <property type="project" value="TreeGrafter"/>
</dbReference>
<reference evidence="3" key="1">
    <citation type="submission" date="2022-01" db="EMBL/GenBank/DDBJ databases">
        <title>Antribacter sp. nov., isolated from Guizhou of China.</title>
        <authorList>
            <person name="Chengliang C."/>
            <person name="Ya Z."/>
        </authorList>
    </citation>
    <scope>NUCLEOTIDE SEQUENCE</scope>
    <source>
        <strain evidence="3">KLBMP 9083</strain>
    </source>
</reference>
<dbReference type="RefSeq" id="WP_236089731.1">
    <property type="nucleotide sequence ID" value="NZ_JAKGSG010000035.1"/>
</dbReference>